<comment type="cofactor">
    <cofactor evidence="10">
        <name>Mg(2+)</name>
        <dbReference type="ChEBI" id="CHEBI:18420"/>
    </cofactor>
    <text evidence="10">Binds 2 magnesium ions per monomer.</text>
</comment>
<dbReference type="GO" id="GO:0005829">
    <property type="term" value="C:cytosol"/>
    <property type="evidence" value="ECO:0007669"/>
    <property type="project" value="TreeGrafter"/>
</dbReference>
<keyword evidence="10" id="KW-0460">Magnesium</keyword>
<dbReference type="FunFam" id="3.40.50.880:FF:000003">
    <property type="entry name" value="Anthranilate synthase component II"/>
    <property type="match status" value="1"/>
</dbReference>
<keyword evidence="15" id="KW-1185">Reference proteome</keyword>
<dbReference type="PRINTS" id="PR00097">
    <property type="entry name" value="ANTSNTHASEII"/>
</dbReference>
<dbReference type="InterPro" id="IPR017459">
    <property type="entry name" value="Glycosyl_Trfase_fam3_N_dom"/>
</dbReference>
<dbReference type="Proteomes" id="UP000001522">
    <property type="component" value="Chromosome"/>
</dbReference>
<dbReference type="InterPro" id="IPR036320">
    <property type="entry name" value="Glycosyl_Trfase_fam3_N_dom_sf"/>
</dbReference>
<dbReference type="SUPFAM" id="SSF52317">
    <property type="entry name" value="Class I glutamine amidotransferase-like"/>
    <property type="match status" value="1"/>
</dbReference>
<feature type="binding site" evidence="10">
    <location>
        <begin position="284"/>
        <end position="287"/>
    </location>
    <ligand>
        <name>5-phospho-alpha-D-ribose 1-diphosphate</name>
        <dbReference type="ChEBI" id="CHEBI:58017"/>
    </ligand>
</feature>
<organism evidence="14 15">
    <name type="scientific">Helicobacter mustelae (strain ATCC 43772 / CCUG 25715 / CIP 103759 / LMG 18044 / NCTC 12198 / R85-136P)</name>
    <name type="common">Campylobacter mustelae</name>
    <dbReference type="NCBI Taxonomy" id="679897"/>
    <lineage>
        <taxon>Bacteria</taxon>
        <taxon>Pseudomonadati</taxon>
        <taxon>Campylobacterota</taxon>
        <taxon>Epsilonproteobacteria</taxon>
        <taxon>Campylobacterales</taxon>
        <taxon>Helicobacteraceae</taxon>
        <taxon>Helicobacter</taxon>
    </lineage>
</organism>
<dbReference type="PROSITE" id="PS51273">
    <property type="entry name" value="GATASE_TYPE_1"/>
    <property type="match status" value="1"/>
</dbReference>
<dbReference type="Gene3D" id="3.40.50.880">
    <property type="match status" value="1"/>
</dbReference>
<dbReference type="eggNOG" id="COG0547">
    <property type="taxonomic scope" value="Bacteria"/>
</dbReference>
<evidence type="ECO:0000256" key="3">
    <source>
        <dbReference type="ARBA" id="ARBA00022676"/>
    </source>
</evidence>
<dbReference type="NCBIfam" id="NF011201">
    <property type="entry name" value="PRK14607.1"/>
    <property type="match status" value="1"/>
</dbReference>
<dbReference type="HAMAP" id="MF_00211">
    <property type="entry name" value="TrpD"/>
    <property type="match status" value="1"/>
</dbReference>
<gene>
    <name evidence="10 14" type="primary">trpD</name>
    <name evidence="14" type="ordered locus">HMU04100</name>
</gene>
<dbReference type="PANTHER" id="PTHR43285:SF2">
    <property type="entry name" value="ANTHRANILATE PHOSPHORIBOSYLTRANSFERASE"/>
    <property type="match status" value="1"/>
</dbReference>
<dbReference type="InterPro" id="IPR006221">
    <property type="entry name" value="TrpG/PapA_dom"/>
</dbReference>
<dbReference type="Pfam" id="PF00591">
    <property type="entry name" value="Glycos_transf_3"/>
    <property type="match status" value="1"/>
</dbReference>
<feature type="binding site" evidence="10">
    <location>
        <begin position="302"/>
        <end position="310"/>
    </location>
    <ligand>
        <name>5-phospho-alpha-D-ribose 1-diphosphate</name>
        <dbReference type="ChEBI" id="CHEBI:58017"/>
    </ligand>
</feature>
<dbReference type="UniPathway" id="UPA00035">
    <property type="reaction ID" value="UER00041"/>
</dbReference>
<comment type="pathway">
    <text evidence="1 10">Amino-acid biosynthesis; L-tryptophan biosynthesis; L-tryptophan from chorismate: step 2/5.</text>
</comment>
<keyword evidence="5 10" id="KW-0822">Tryptophan biosynthesis</keyword>
<dbReference type="Pfam" id="PF00117">
    <property type="entry name" value="GATase"/>
    <property type="match status" value="1"/>
</dbReference>
<dbReference type="RefSeq" id="WP_013022763.1">
    <property type="nucleotide sequence ID" value="NC_013949.1"/>
</dbReference>
<evidence type="ECO:0000259" key="13">
    <source>
        <dbReference type="Pfam" id="PF02885"/>
    </source>
</evidence>
<evidence type="ECO:0000259" key="12">
    <source>
        <dbReference type="Pfam" id="PF00591"/>
    </source>
</evidence>
<keyword evidence="4 10" id="KW-0808">Transferase</keyword>
<proteinExistence type="inferred from homology"/>
<dbReference type="GO" id="GO:0004048">
    <property type="term" value="F:anthranilate phosphoribosyltransferase activity"/>
    <property type="evidence" value="ECO:0007669"/>
    <property type="project" value="UniProtKB-UniRule"/>
</dbReference>
<name>D3UGQ1_HELM1</name>
<feature type="binding site" evidence="10">
    <location>
        <position position="419"/>
    </location>
    <ligand>
        <name>Mg(2+)</name>
        <dbReference type="ChEBI" id="CHEBI:18420"/>
        <label>2</label>
    </ligand>
</feature>
<dbReference type="PRINTS" id="PR00096">
    <property type="entry name" value="GATASE"/>
</dbReference>
<dbReference type="eggNOG" id="COG0512">
    <property type="taxonomic scope" value="Bacteria"/>
</dbReference>
<comment type="caution">
    <text evidence="10">Lacks conserved residue(s) required for the propagation of feature annotation.</text>
</comment>
<dbReference type="AlphaFoldDB" id="D3UGQ1"/>
<dbReference type="HOGENOM" id="CLU_014340_3_1_7"/>
<dbReference type="InterPro" id="IPR005940">
    <property type="entry name" value="Anthranilate_Pribosyl_Tfrase"/>
</dbReference>
<evidence type="ECO:0000256" key="1">
    <source>
        <dbReference type="ARBA" id="ARBA00004907"/>
    </source>
</evidence>
<evidence type="ECO:0000259" key="11">
    <source>
        <dbReference type="Pfam" id="PF00117"/>
    </source>
</evidence>
<dbReference type="Gene3D" id="1.20.970.10">
    <property type="entry name" value="Transferase, Pyrimidine Nucleoside Phosphorylase, Chain C"/>
    <property type="match status" value="1"/>
</dbReference>
<feature type="binding site" evidence="10">
    <location>
        <position position="360"/>
    </location>
    <ligand>
        <name>anthranilate</name>
        <dbReference type="ChEBI" id="CHEBI:16567"/>
        <label>2</label>
    </ligand>
</feature>
<dbReference type="InterPro" id="IPR017926">
    <property type="entry name" value="GATASE"/>
</dbReference>
<feature type="binding site" evidence="10">
    <location>
        <position position="274"/>
    </location>
    <ligand>
        <name>anthranilate</name>
        <dbReference type="ChEBI" id="CHEBI:16567"/>
        <label>1</label>
    </ligand>
</feature>
<feature type="domain" description="Glycosyl transferase family 3 N-terminal" evidence="13">
    <location>
        <begin position="197"/>
        <end position="256"/>
    </location>
</feature>
<evidence type="ECO:0000256" key="6">
    <source>
        <dbReference type="ARBA" id="ARBA00022962"/>
    </source>
</evidence>
<feature type="binding site" evidence="10">
    <location>
        <position position="305"/>
    </location>
    <ligand>
        <name>anthranilate</name>
        <dbReference type="ChEBI" id="CHEBI:16567"/>
        <label>1</label>
    </ligand>
</feature>
<comment type="catalytic activity">
    <reaction evidence="8 10">
        <text>N-(5-phospho-beta-D-ribosyl)anthranilate + diphosphate = 5-phospho-alpha-D-ribose 1-diphosphate + anthranilate</text>
        <dbReference type="Rhea" id="RHEA:11768"/>
        <dbReference type="ChEBI" id="CHEBI:16567"/>
        <dbReference type="ChEBI" id="CHEBI:18277"/>
        <dbReference type="ChEBI" id="CHEBI:33019"/>
        <dbReference type="ChEBI" id="CHEBI:58017"/>
        <dbReference type="EC" id="2.4.2.18"/>
    </reaction>
</comment>
<comment type="function">
    <text evidence="10">Catalyzes the transfer of the phosphoribosyl group of 5-phosphorylribose-1-pyrophosphate (PRPP) to anthranilate to yield N-(5'-phosphoribosyl)-anthranilate (PRA).</text>
</comment>
<dbReference type="EC" id="2.4.2.18" evidence="10"/>
<dbReference type="SUPFAM" id="SSF47648">
    <property type="entry name" value="Nucleoside phosphorylase/phosphoribosyltransferase N-terminal domain"/>
    <property type="match status" value="1"/>
</dbReference>
<dbReference type="STRING" id="679897.HMU04100"/>
<evidence type="ECO:0000256" key="5">
    <source>
        <dbReference type="ARBA" id="ARBA00022822"/>
    </source>
</evidence>
<evidence type="ECO:0000256" key="2">
    <source>
        <dbReference type="ARBA" id="ARBA00022605"/>
    </source>
</evidence>
<accession>D3UGQ1</accession>
<comment type="subunit">
    <text evidence="10">Homodimer.</text>
</comment>
<dbReference type="KEGG" id="hms:HMU04100"/>
<dbReference type="CDD" id="cd01743">
    <property type="entry name" value="GATase1_Anthranilate_Synthase"/>
    <property type="match status" value="1"/>
</dbReference>
<feature type="binding site" evidence="10">
    <location>
        <position position="420"/>
    </location>
    <ligand>
        <name>Mg(2+)</name>
        <dbReference type="ChEBI" id="CHEBI:18420"/>
        <label>1</label>
    </ligand>
</feature>
<evidence type="ECO:0000313" key="15">
    <source>
        <dbReference type="Proteomes" id="UP000001522"/>
    </source>
</evidence>
<dbReference type="Pfam" id="PF02885">
    <property type="entry name" value="Glycos_trans_3N"/>
    <property type="match status" value="1"/>
</dbReference>
<dbReference type="EMBL" id="FN555004">
    <property type="protein sequence ID" value="CBG39672.1"/>
    <property type="molecule type" value="Genomic_DNA"/>
</dbReference>
<dbReference type="InterPro" id="IPR029062">
    <property type="entry name" value="Class_I_gatase-like"/>
</dbReference>
<feature type="binding site" evidence="10">
    <location>
        <begin position="277"/>
        <end position="278"/>
    </location>
    <ligand>
        <name>5-phospho-alpha-D-ribose 1-diphosphate</name>
        <dbReference type="ChEBI" id="CHEBI:58017"/>
    </ligand>
</feature>
<comment type="similarity">
    <text evidence="9">In the C-terminal section; belongs to the anthranilate phosphoribosyltransferase family.</text>
</comment>
<evidence type="ECO:0000313" key="14">
    <source>
        <dbReference type="EMBL" id="CBG39672.1"/>
    </source>
</evidence>
<dbReference type="GO" id="GO:0000162">
    <property type="term" value="P:L-tryptophan biosynthetic process"/>
    <property type="evidence" value="ECO:0007669"/>
    <property type="project" value="UniProtKB-UniRule"/>
</dbReference>
<dbReference type="PANTHER" id="PTHR43285">
    <property type="entry name" value="ANTHRANILATE PHOSPHORIBOSYLTRANSFERASE"/>
    <property type="match status" value="1"/>
</dbReference>
<feature type="binding site" evidence="10">
    <location>
        <position position="282"/>
    </location>
    <ligand>
        <name>5-phospho-alpha-D-ribose 1-diphosphate</name>
        <dbReference type="ChEBI" id="CHEBI:58017"/>
    </ligand>
</feature>
<comment type="similarity">
    <text evidence="10">Belongs to the anthranilate phosphoribosyltransferase family.</text>
</comment>
<dbReference type="MEROPS" id="C26.955"/>
<keyword evidence="2 10" id="KW-0028">Amino-acid biosynthesis</keyword>
<reference evidence="14 15" key="1">
    <citation type="journal article" date="2010" name="BMC Genomics">
        <title>Comparative genomics and proteomics of Helicobacter mustelae, an ulcerogenic and carcinogenic gastric pathogen.</title>
        <authorList>
            <person name="O'Toole P.W."/>
            <person name="Snelling W.J."/>
            <person name="Canchaya C."/>
            <person name="Forde B.M."/>
            <person name="Hardie K.R."/>
            <person name="Josenhans C."/>
            <person name="Graham R.L.J."/>
            <person name="McMullan G."/>
            <person name="Parkhill J."/>
            <person name="Belda E."/>
            <person name="Bentley S.D."/>
        </authorList>
    </citation>
    <scope>NUCLEOTIDE SEQUENCE [LARGE SCALE GENOMIC DNA]</scope>
    <source>
        <strain evidence="15">ATCC 43772 / LMG 18044 / NCTC 12198 / 12198</strain>
    </source>
</reference>
<evidence type="ECO:0000256" key="9">
    <source>
        <dbReference type="ARBA" id="ARBA00061188"/>
    </source>
</evidence>
<dbReference type="GO" id="GO:0000287">
    <property type="term" value="F:magnesium ion binding"/>
    <property type="evidence" value="ECO:0007669"/>
    <property type="project" value="UniProtKB-UniRule"/>
</dbReference>
<dbReference type="FunFam" id="3.40.1030.10:FF:000002">
    <property type="entry name" value="Anthranilate phosphoribosyltransferase"/>
    <property type="match status" value="1"/>
</dbReference>
<keyword evidence="6" id="KW-0315">Glutamine amidotransferase</keyword>
<evidence type="ECO:0000256" key="7">
    <source>
        <dbReference type="ARBA" id="ARBA00023141"/>
    </source>
</evidence>
<keyword evidence="10" id="KW-0479">Metal-binding</keyword>
<keyword evidence="7 10" id="KW-0057">Aromatic amino acid biosynthesis</keyword>
<protein>
    <recommendedName>
        <fullName evidence="10">Anthranilate phosphoribosyltransferase</fullName>
        <ecNumber evidence="10">2.4.2.18</ecNumber>
    </recommendedName>
</protein>
<feature type="binding site" evidence="10">
    <location>
        <position position="274"/>
    </location>
    <ligand>
        <name>5-phospho-alpha-D-ribose 1-diphosphate</name>
        <dbReference type="ChEBI" id="CHEBI:58017"/>
    </ligand>
</feature>
<feature type="domain" description="Glycosyl transferase family 3" evidence="12">
    <location>
        <begin position="269"/>
        <end position="514"/>
    </location>
</feature>
<dbReference type="InterPro" id="IPR000312">
    <property type="entry name" value="Glycosyl_Trfase_fam3"/>
</dbReference>
<dbReference type="SUPFAM" id="SSF52418">
    <property type="entry name" value="Nucleoside phosphorylase/phosphoribosyltransferase catalytic domain"/>
    <property type="match status" value="1"/>
</dbReference>
<feature type="binding site" evidence="10">
    <location>
        <position position="286"/>
    </location>
    <ligand>
        <name>Mg(2+)</name>
        <dbReference type="ChEBI" id="CHEBI:18420"/>
        <label>1</label>
    </ligand>
</feature>
<dbReference type="Gene3D" id="3.40.1030.10">
    <property type="entry name" value="Nucleoside phosphorylase/phosphoribosyltransferase catalytic domain"/>
    <property type="match status" value="1"/>
</dbReference>
<keyword evidence="3 10" id="KW-0328">Glycosyltransferase</keyword>
<dbReference type="InterPro" id="IPR035902">
    <property type="entry name" value="Nuc_phospho_transferase"/>
</dbReference>
<evidence type="ECO:0000256" key="8">
    <source>
        <dbReference type="ARBA" id="ARBA00052328"/>
    </source>
</evidence>
<feature type="binding site" evidence="10">
    <location>
        <position position="420"/>
    </location>
    <ligand>
        <name>Mg(2+)</name>
        <dbReference type="ChEBI" id="CHEBI:18420"/>
        <label>2</label>
    </ligand>
</feature>
<evidence type="ECO:0000256" key="4">
    <source>
        <dbReference type="ARBA" id="ARBA00022679"/>
    </source>
</evidence>
<evidence type="ECO:0000256" key="10">
    <source>
        <dbReference type="HAMAP-Rule" id="MF_00211"/>
    </source>
</evidence>
<dbReference type="NCBIfam" id="TIGR00566">
    <property type="entry name" value="trpG_papA"/>
    <property type="match status" value="1"/>
</dbReference>
<sequence>MLLLIDNYDSFTYNIYQAFCMLHQKVLVVRSDKITCEQIQELNPSHIIIGPGPKTPKEAGISMEVIQKFYKKIPILGICLGHQAIMASFGMPIVQAKNILHGKIQPLSHKSRGLFRGIPQNTLITRYHSLVGRECDLPECLEITAKSSDGEIMAIEHKEYPLIGVQFHPESIGSTDGLKMFSNFLHYKREETPILILLKKALQQQNFSFQEAYDMMDEITEGNLSEGQIASLLTSLEIKGLNAQELAGFSSLLRNKSLEFPKPKRGEKRLDIVGTGGSMHKTFNVSTISSIILASMGVNVLKHGNRAATSQCGSADLLEALGVNIQMSPEICIHCYEKLHFTFLFAQKFHYTLKKLATIRKELGFKTLFNLIGPLINPSCNTHQILGVFDPKYTEVLAQTLQILGIQRALVVSGMDGYDEISLTTPTQITELHGKDQKTYLFTPQSLGLEYVDYAELKGGDVQKNRQIAWEILRAEPSPRLDLVCMNAGAALYIYGEADSIKDGYLRIKEHLKTQKPKKTLEAFQKLSHQGR</sequence>
<feature type="domain" description="Glutamine amidotransferase" evidence="11">
    <location>
        <begin position="3"/>
        <end position="185"/>
    </location>
</feature>
<feature type="binding site" evidence="10">
    <location>
        <position position="314"/>
    </location>
    <ligand>
        <name>5-phospho-alpha-D-ribose 1-diphosphate</name>
        <dbReference type="ChEBI" id="CHEBI:58017"/>
    </ligand>
</feature>
<dbReference type="NCBIfam" id="TIGR01245">
    <property type="entry name" value="trpD"/>
    <property type="match status" value="1"/>
</dbReference>